<organism evidence="8 9">
    <name type="scientific">Scleropages formosus</name>
    <name type="common">Asian bonytongue</name>
    <name type="synonym">Osteoglossum formosum</name>
    <dbReference type="NCBI Taxonomy" id="113540"/>
    <lineage>
        <taxon>Eukaryota</taxon>
        <taxon>Metazoa</taxon>
        <taxon>Chordata</taxon>
        <taxon>Craniata</taxon>
        <taxon>Vertebrata</taxon>
        <taxon>Euteleostomi</taxon>
        <taxon>Actinopterygii</taxon>
        <taxon>Neopterygii</taxon>
        <taxon>Teleostei</taxon>
        <taxon>Osteoglossocephala</taxon>
        <taxon>Osteoglossomorpha</taxon>
        <taxon>Osteoglossiformes</taxon>
        <taxon>Osteoglossidae</taxon>
        <taxon>Scleropages</taxon>
    </lineage>
</organism>
<comment type="function">
    <text evidence="2">Catalyzes the oxidative ring opening of 3-hydroxyanthranilate to 2-amino-3-carboxymuconate semialdehyde, which spontaneously cyclizes to quinolinate.</text>
</comment>
<keyword evidence="5" id="KW-0223">Dioxygenase</keyword>
<evidence type="ECO:0000256" key="3">
    <source>
        <dbReference type="ARBA" id="ARBA00022642"/>
    </source>
</evidence>
<dbReference type="PANTHER" id="PTHR15497:SF1">
    <property type="entry name" value="3-HYDROXYANTHRANILATE 3,4-DIOXYGENASE"/>
    <property type="match status" value="1"/>
</dbReference>
<comment type="cofactor">
    <cofactor evidence="1">
        <name>Fe(2+)</name>
        <dbReference type="ChEBI" id="CHEBI:29033"/>
    </cofactor>
</comment>
<dbReference type="InterPro" id="IPR010329">
    <property type="entry name" value="3hydroanth_dOase"/>
</dbReference>
<keyword evidence="3" id="KW-0662">Pyridine nucleotide biosynthesis</keyword>
<keyword evidence="4" id="KW-0479">Metal-binding</keyword>
<evidence type="ECO:0000256" key="1">
    <source>
        <dbReference type="ARBA" id="ARBA00001954"/>
    </source>
</evidence>
<dbReference type="InterPro" id="IPR014710">
    <property type="entry name" value="RmlC-like_jellyroll"/>
</dbReference>
<keyword evidence="7" id="KW-0408">Iron</keyword>
<evidence type="ECO:0000256" key="7">
    <source>
        <dbReference type="ARBA" id="ARBA00023004"/>
    </source>
</evidence>
<dbReference type="GO" id="GO:0005506">
    <property type="term" value="F:iron ion binding"/>
    <property type="evidence" value="ECO:0007669"/>
    <property type="project" value="InterPro"/>
</dbReference>
<dbReference type="AlphaFoldDB" id="A0A0P7VJK6"/>
<comment type="caution">
    <text evidence="8">The sequence shown here is derived from an EMBL/GenBank/DDBJ whole genome shotgun (WGS) entry which is preliminary data.</text>
</comment>
<gene>
    <name evidence="8" type="ORF">Z043_104804</name>
</gene>
<dbReference type="SUPFAM" id="SSF51182">
    <property type="entry name" value="RmlC-like cupins"/>
    <property type="match status" value="1"/>
</dbReference>
<evidence type="ECO:0000313" key="9">
    <source>
        <dbReference type="Proteomes" id="UP000034805"/>
    </source>
</evidence>
<dbReference type="EMBL" id="JARO02001291">
    <property type="protein sequence ID" value="KPP75909.1"/>
    <property type="molecule type" value="Genomic_DNA"/>
</dbReference>
<keyword evidence="6" id="KW-0560">Oxidoreductase</keyword>
<dbReference type="GO" id="GO:0034354">
    <property type="term" value="P:'de novo' NAD+ biosynthetic process from L-tryptophan"/>
    <property type="evidence" value="ECO:0007669"/>
    <property type="project" value="TreeGrafter"/>
</dbReference>
<reference evidence="8 9" key="1">
    <citation type="submission" date="2015-08" db="EMBL/GenBank/DDBJ databases">
        <title>The genome of the Asian arowana (Scleropages formosus).</title>
        <authorList>
            <person name="Tan M.H."/>
            <person name="Gan H.M."/>
            <person name="Croft L.J."/>
            <person name="Austin C.M."/>
        </authorList>
    </citation>
    <scope>NUCLEOTIDE SEQUENCE [LARGE SCALE GENOMIC DNA]</scope>
    <source>
        <strain evidence="8">Aro1</strain>
    </source>
</reference>
<dbReference type="STRING" id="113540.ENSSFOP00015001039"/>
<evidence type="ECO:0000256" key="2">
    <source>
        <dbReference type="ARBA" id="ARBA00002752"/>
    </source>
</evidence>
<protein>
    <submittedName>
        <fullName evidence="8">Uncharacterized protein</fullName>
    </submittedName>
</protein>
<dbReference type="PANTHER" id="PTHR15497">
    <property type="entry name" value="3-HYDROXYANTHRANILATE 3,4-DIOXYGENASE"/>
    <property type="match status" value="1"/>
</dbReference>
<evidence type="ECO:0000256" key="6">
    <source>
        <dbReference type="ARBA" id="ARBA00023002"/>
    </source>
</evidence>
<dbReference type="InterPro" id="IPR011051">
    <property type="entry name" value="RmlC_Cupin_sf"/>
</dbReference>
<dbReference type="GO" id="GO:0046874">
    <property type="term" value="P:quinolinate metabolic process"/>
    <property type="evidence" value="ECO:0007669"/>
    <property type="project" value="TreeGrafter"/>
</dbReference>
<evidence type="ECO:0000313" key="8">
    <source>
        <dbReference type="EMBL" id="KPP75909.1"/>
    </source>
</evidence>
<evidence type="ECO:0000256" key="5">
    <source>
        <dbReference type="ARBA" id="ARBA00022964"/>
    </source>
</evidence>
<sequence length="146" mass="16967">MQLFYQLRGDMVLKVVENGKHKDVHIREGEVGLFSGPRTQSYNVVLPYYVDNTTDVLFEKWFYCEDLGTQLVPIIQEFLNSEQHKTGKPNPDEPIAQQPFQLNTMNVMTPFSFRRWMDKGRSELDQGRALNMFGAQFETEVLMGAR</sequence>
<dbReference type="Proteomes" id="UP000034805">
    <property type="component" value="Unassembled WGS sequence"/>
</dbReference>
<evidence type="ECO:0000256" key="4">
    <source>
        <dbReference type="ARBA" id="ARBA00022723"/>
    </source>
</evidence>
<accession>A0A0P7VJK6</accession>
<dbReference type="Gene3D" id="2.60.120.10">
    <property type="entry name" value="Jelly Rolls"/>
    <property type="match status" value="2"/>
</dbReference>
<name>A0A0P7VJK6_SCLFO</name>
<dbReference type="GO" id="GO:0000334">
    <property type="term" value="F:3-hydroxyanthranilate 3,4-dioxygenase activity"/>
    <property type="evidence" value="ECO:0007669"/>
    <property type="project" value="InterPro"/>
</dbReference>
<proteinExistence type="predicted"/>
<dbReference type="GO" id="GO:0005737">
    <property type="term" value="C:cytoplasm"/>
    <property type="evidence" value="ECO:0007669"/>
    <property type="project" value="TreeGrafter"/>
</dbReference>
<dbReference type="Pfam" id="PF06052">
    <property type="entry name" value="3-HAO"/>
    <property type="match status" value="2"/>
</dbReference>